<dbReference type="EMBL" id="CM045770">
    <property type="protein sequence ID" value="KAI7992495.1"/>
    <property type="molecule type" value="Genomic_DNA"/>
</dbReference>
<name>A0ACC0FUP2_9ERIC</name>
<dbReference type="Proteomes" id="UP001060215">
    <property type="component" value="Chromosome 13"/>
</dbReference>
<reference evidence="1 2" key="1">
    <citation type="journal article" date="2022" name="Plant J.">
        <title>Chromosome-level genome of Camellia lanceoleosa provides a valuable resource for understanding genome evolution and self-incompatibility.</title>
        <authorList>
            <person name="Gong W."/>
            <person name="Xiao S."/>
            <person name="Wang L."/>
            <person name="Liao Z."/>
            <person name="Chang Y."/>
            <person name="Mo W."/>
            <person name="Hu G."/>
            <person name="Li W."/>
            <person name="Zhao G."/>
            <person name="Zhu H."/>
            <person name="Hu X."/>
            <person name="Ji K."/>
            <person name="Xiang X."/>
            <person name="Song Q."/>
            <person name="Yuan D."/>
            <person name="Jin S."/>
            <person name="Zhang L."/>
        </authorList>
    </citation>
    <scope>NUCLEOTIDE SEQUENCE [LARGE SCALE GENOMIC DNA]</scope>
    <source>
        <strain evidence="1">SQ_2022a</strain>
    </source>
</reference>
<organism evidence="1 2">
    <name type="scientific">Camellia lanceoleosa</name>
    <dbReference type="NCBI Taxonomy" id="1840588"/>
    <lineage>
        <taxon>Eukaryota</taxon>
        <taxon>Viridiplantae</taxon>
        <taxon>Streptophyta</taxon>
        <taxon>Embryophyta</taxon>
        <taxon>Tracheophyta</taxon>
        <taxon>Spermatophyta</taxon>
        <taxon>Magnoliopsida</taxon>
        <taxon>eudicotyledons</taxon>
        <taxon>Gunneridae</taxon>
        <taxon>Pentapetalae</taxon>
        <taxon>asterids</taxon>
        <taxon>Ericales</taxon>
        <taxon>Theaceae</taxon>
        <taxon>Camellia</taxon>
    </lineage>
</organism>
<evidence type="ECO:0000313" key="1">
    <source>
        <dbReference type="EMBL" id="KAI7992495.1"/>
    </source>
</evidence>
<proteinExistence type="predicted"/>
<gene>
    <name evidence="1" type="ORF">LOK49_LG12G02383</name>
</gene>
<comment type="caution">
    <text evidence="1">The sequence shown here is derived from an EMBL/GenBank/DDBJ whole genome shotgun (WGS) entry which is preliminary data.</text>
</comment>
<keyword evidence="2" id="KW-1185">Reference proteome</keyword>
<evidence type="ECO:0000313" key="2">
    <source>
        <dbReference type="Proteomes" id="UP001060215"/>
    </source>
</evidence>
<accession>A0ACC0FUP2</accession>
<protein>
    <submittedName>
        <fullName evidence="1">Lysosomal amino acid transporter 1</fullName>
    </submittedName>
</protein>
<sequence length="449" mass="49669">MSLGFQSFPRCRLDRVCVICEDIEMGVFDDAMGMGMLRSSHQSICPREQHCSEWARHYMKYCLCNLKDGVSLSLGLVSVVSWGVAEIPQIITNYKQKSAEGLSLAFLFTWIVGDLLNLFGCLLEPATLPTQFYMAILFTITTLVLTGQTIYYGHIYHRLKSNKQSHKLVPTEAVEKKRSCGSVVAKKQDCNEDGWGNATNVFVSGIAPSSPIPLPGLPHYSSMEKELYYVSARSLSKSHTPTAGSFLVQRRTTSFYERNSIEDPLLGRNASMQYEPPSNNKTMLCAFSVVTFFLGTLNLHLTGSSRLNMVFEEPNQGVVIQVGRKLLQVSSSLLQETGSTGSSKIGTILGWGMAAIYMSGRLPQICLNIRKGNVEGLNPLMFVFALAGNITYVASILVSSLEWSKISANLPWLVDAGGCVLLDTFILMQFIYFHSRTQQDAKGQNSNHS</sequence>